<dbReference type="EMBL" id="KZ806116">
    <property type="protein sequence ID" value="PVH90754.1"/>
    <property type="molecule type" value="Genomic_DNA"/>
</dbReference>
<organism evidence="2 3">
    <name type="scientific">Periconia macrospinosa</name>
    <dbReference type="NCBI Taxonomy" id="97972"/>
    <lineage>
        <taxon>Eukaryota</taxon>
        <taxon>Fungi</taxon>
        <taxon>Dikarya</taxon>
        <taxon>Ascomycota</taxon>
        <taxon>Pezizomycotina</taxon>
        <taxon>Dothideomycetes</taxon>
        <taxon>Pleosporomycetidae</taxon>
        <taxon>Pleosporales</taxon>
        <taxon>Massarineae</taxon>
        <taxon>Periconiaceae</taxon>
        <taxon>Periconia</taxon>
    </lineage>
</organism>
<evidence type="ECO:0000313" key="2">
    <source>
        <dbReference type="EMBL" id="PVH90754.1"/>
    </source>
</evidence>
<gene>
    <name evidence="2" type="ORF">DM02DRAFT_412203</name>
</gene>
<evidence type="ECO:0000313" key="3">
    <source>
        <dbReference type="Proteomes" id="UP000244855"/>
    </source>
</evidence>
<sequence length="78" mass="8904">MFVLHHVITKLSVCTSQPRTFFVVFYSVDTASKLIIMATTFILFITMFVGFFTTGGLTLESVYNFIHFIVKCSILRVL</sequence>
<name>A0A2V1D0H7_9PLEO</name>
<evidence type="ECO:0000256" key="1">
    <source>
        <dbReference type="SAM" id="Phobius"/>
    </source>
</evidence>
<keyword evidence="3" id="KW-1185">Reference proteome</keyword>
<keyword evidence="1" id="KW-0472">Membrane</keyword>
<reference evidence="2 3" key="1">
    <citation type="journal article" date="2018" name="Sci. Rep.">
        <title>Comparative genomics provides insights into the lifestyle and reveals functional heterogeneity of dark septate endophytic fungi.</title>
        <authorList>
            <person name="Knapp D.G."/>
            <person name="Nemeth J.B."/>
            <person name="Barry K."/>
            <person name="Hainaut M."/>
            <person name="Henrissat B."/>
            <person name="Johnson J."/>
            <person name="Kuo A."/>
            <person name="Lim J.H.P."/>
            <person name="Lipzen A."/>
            <person name="Nolan M."/>
            <person name="Ohm R.A."/>
            <person name="Tamas L."/>
            <person name="Grigoriev I.V."/>
            <person name="Spatafora J.W."/>
            <person name="Nagy L.G."/>
            <person name="Kovacs G.M."/>
        </authorList>
    </citation>
    <scope>NUCLEOTIDE SEQUENCE [LARGE SCALE GENOMIC DNA]</scope>
    <source>
        <strain evidence="2 3">DSE2036</strain>
    </source>
</reference>
<keyword evidence="1" id="KW-0812">Transmembrane</keyword>
<accession>A0A2V1D0H7</accession>
<keyword evidence="1" id="KW-1133">Transmembrane helix</keyword>
<dbReference type="AlphaFoldDB" id="A0A2V1D0H7"/>
<proteinExistence type="predicted"/>
<dbReference type="Proteomes" id="UP000244855">
    <property type="component" value="Unassembled WGS sequence"/>
</dbReference>
<protein>
    <submittedName>
        <fullName evidence="2">Uncharacterized protein</fullName>
    </submittedName>
</protein>
<feature type="transmembrane region" description="Helical" evidence="1">
    <location>
        <begin position="34"/>
        <end position="59"/>
    </location>
</feature>